<dbReference type="PANTHER" id="PTHR10745:SF0">
    <property type="entry name" value="GLYCINE--TRNA LIGASE"/>
    <property type="match status" value="1"/>
</dbReference>
<evidence type="ECO:0000256" key="3">
    <source>
        <dbReference type="ARBA" id="ARBA00022598"/>
    </source>
</evidence>
<evidence type="ECO:0000259" key="8">
    <source>
        <dbReference type="PROSITE" id="PS50862"/>
    </source>
</evidence>
<feature type="domain" description="Aminoacyl-transfer RNA synthetases class-II family profile" evidence="8">
    <location>
        <begin position="5"/>
        <end position="388"/>
    </location>
</feature>
<dbReference type="InterPro" id="IPR027031">
    <property type="entry name" value="Gly-tRNA_synthase/POLG2"/>
</dbReference>
<dbReference type="Gene3D" id="3.40.50.800">
    <property type="entry name" value="Anticodon-binding domain"/>
    <property type="match status" value="1"/>
</dbReference>
<evidence type="ECO:0000256" key="6">
    <source>
        <dbReference type="ARBA" id="ARBA00023146"/>
    </source>
</evidence>
<accession>A0A1N5SRC8</accession>
<dbReference type="PROSITE" id="PS50862">
    <property type="entry name" value="AA_TRNA_LIGASE_II"/>
    <property type="match status" value="1"/>
</dbReference>
<evidence type="ECO:0000256" key="7">
    <source>
        <dbReference type="ARBA" id="ARBA00030057"/>
    </source>
</evidence>
<dbReference type="InterPro" id="IPR002314">
    <property type="entry name" value="aa-tRNA-synt_IIb"/>
</dbReference>
<keyword evidence="6 9" id="KW-0030">Aminoacyl-tRNA synthetase</keyword>
<dbReference type="Proteomes" id="UP000195607">
    <property type="component" value="Chromosome I"/>
</dbReference>
<sequence length="489" mass="56464">MNGVDELEVMIELSKRRGFFWPSFSIYGGSAGFNDYGPLGSILKSRIYQEWKNEFTRIGAIEIDSPNLTPEAVLKASGHVDKFIDMAITCSKCKTRYKLENIIESNGGSKIPETLEEAKAIVENGNFKCQKCGTVLTDPYEFHLMFETRSGNETMYLRPETAQGIFVNFKLLLNYNRGKLPMIVIQQGKGFRNEISPRQGIIRQKEFNMAEAEVFLEPDSQDNFIPRDENQITLHDMYSREHKITLLNAVKSHIIGSNDHAFFMETVYRLAIKIGISKERLRFRQHRKDELAHYSKECWDLEVRINDSWLEIAGIADRGTYDLSRHIRESGQNLFYEGEKIARVLEPSIGMDRMIAAAIISNMKKRENEYSYLTFPSEMAPYRVAILPLQKKDGLLEKAKEIFAKIQEIEPYSVFDESGAIGRRYARQDEIGTPFCITVDYDTLERDVVTIRERNSMKQIREVKVDTIVNYPVFLKNPVLDEFKKMNLN</sequence>
<dbReference type="GO" id="GO:0006426">
    <property type="term" value="P:glycyl-tRNA aminoacylation"/>
    <property type="evidence" value="ECO:0007669"/>
    <property type="project" value="InterPro"/>
</dbReference>
<evidence type="ECO:0000313" key="10">
    <source>
        <dbReference type="Proteomes" id="UP000195607"/>
    </source>
</evidence>
<dbReference type="SUPFAM" id="SSF52954">
    <property type="entry name" value="Class II aaRS ABD-related"/>
    <property type="match status" value="1"/>
</dbReference>
<dbReference type="InterPro" id="IPR002315">
    <property type="entry name" value="tRNA-synt_gly"/>
</dbReference>
<dbReference type="AlphaFoldDB" id="A0A1N5SRC8"/>
<dbReference type="NCBIfam" id="TIGR00389">
    <property type="entry name" value="glyS_dimeric"/>
    <property type="match status" value="1"/>
</dbReference>
<proteinExistence type="predicted"/>
<dbReference type="GeneID" id="41587632"/>
<evidence type="ECO:0000313" key="9">
    <source>
        <dbReference type="EMBL" id="SIM38652.1"/>
    </source>
</evidence>
<dbReference type="NCBIfam" id="NF003211">
    <property type="entry name" value="PRK04173.1"/>
    <property type="match status" value="1"/>
</dbReference>
<keyword evidence="5" id="KW-0067">ATP-binding</keyword>
<dbReference type="Pfam" id="PF00587">
    <property type="entry name" value="tRNA-synt_2b"/>
    <property type="match status" value="1"/>
</dbReference>
<dbReference type="PRINTS" id="PR01043">
    <property type="entry name" value="TRNASYNTHGLY"/>
</dbReference>
<gene>
    <name evidence="9" type="ORF">CSP5_0329</name>
</gene>
<keyword evidence="3" id="KW-0436">Ligase</keyword>
<evidence type="ECO:0000256" key="4">
    <source>
        <dbReference type="ARBA" id="ARBA00022741"/>
    </source>
</evidence>
<name>A0A1N5SRC8_9ARCH</name>
<dbReference type="InterPro" id="IPR036621">
    <property type="entry name" value="Anticodon-bd_dom_sf"/>
</dbReference>
<dbReference type="CDD" id="cd00858">
    <property type="entry name" value="GlyRS_anticodon"/>
    <property type="match status" value="1"/>
</dbReference>
<comment type="subcellular location">
    <subcellularLocation>
        <location evidence="1">Cytoplasm</location>
    </subcellularLocation>
</comment>
<reference evidence="9 10" key="1">
    <citation type="submission" date="2016-04" db="EMBL/GenBank/DDBJ databases">
        <authorList>
            <person name="Evans L.H."/>
            <person name="Alamgir A."/>
            <person name="Owens N."/>
            <person name="Weber N.D."/>
            <person name="Virtaneva K."/>
            <person name="Barbian K."/>
            <person name="Babar A."/>
            <person name="Rosenke K."/>
        </authorList>
    </citation>
    <scope>NUCLEOTIDE SEQUENCE [LARGE SCALE GENOMIC DNA]</scope>
    <source>
        <strain evidence="10">S5(T) (JCM 30642 \VKM B-2941)</strain>
    </source>
</reference>
<dbReference type="GO" id="GO:0004820">
    <property type="term" value="F:glycine-tRNA ligase activity"/>
    <property type="evidence" value="ECO:0007669"/>
    <property type="project" value="UniProtKB-EC"/>
</dbReference>
<dbReference type="Gene3D" id="3.30.930.10">
    <property type="entry name" value="Bira Bifunctional Protein, Domain 2"/>
    <property type="match status" value="1"/>
</dbReference>
<dbReference type="InterPro" id="IPR045864">
    <property type="entry name" value="aa-tRNA-synth_II/BPL/LPL"/>
</dbReference>
<dbReference type="EMBL" id="LT671858">
    <property type="protein sequence ID" value="SIM38652.1"/>
    <property type="molecule type" value="Genomic_DNA"/>
</dbReference>
<organism evidence="9 10">
    <name type="scientific">Cuniculiplasma divulgatum</name>
    <dbReference type="NCBI Taxonomy" id="1673428"/>
    <lineage>
        <taxon>Archaea</taxon>
        <taxon>Methanobacteriati</taxon>
        <taxon>Thermoplasmatota</taxon>
        <taxon>Thermoplasmata</taxon>
        <taxon>Thermoplasmatales</taxon>
        <taxon>Cuniculiplasmataceae</taxon>
        <taxon>Cuniculiplasma</taxon>
    </lineage>
</organism>
<dbReference type="RefSeq" id="WP_148689530.1">
    <property type="nucleotide sequence ID" value="NZ_LT671858.1"/>
</dbReference>
<dbReference type="Pfam" id="PF03129">
    <property type="entry name" value="HGTP_anticodon"/>
    <property type="match status" value="1"/>
</dbReference>
<dbReference type="EC" id="6.1.1.14" evidence="2"/>
<keyword evidence="4" id="KW-0547">Nucleotide-binding</keyword>
<dbReference type="GO" id="GO:0005737">
    <property type="term" value="C:cytoplasm"/>
    <property type="evidence" value="ECO:0007669"/>
    <property type="project" value="UniProtKB-SubCell"/>
</dbReference>
<dbReference type="PANTHER" id="PTHR10745">
    <property type="entry name" value="GLYCYL-TRNA SYNTHETASE/DNA POLYMERASE SUBUNIT GAMMA-2"/>
    <property type="match status" value="1"/>
</dbReference>
<evidence type="ECO:0000256" key="1">
    <source>
        <dbReference type="ARBA" id="ARBA00004496"/>
    </source>
</evidence>
<dbReference type="InterPro" id="IPR006195">
    <property type="entry name" value="aa-tRNA-synth_II"/>
</dbReference>
<dbReference type="SUPFAM" id="SSF55681">
    <property type="entry name" value="Class II aaRS and biotin synthetases"/>
    <property type="match status" value="1"/>
</dbReference>
<evidence type="ECO:0000256" key="2">
    <source>
        <dbReference type="ARBA" id="ARBA00012829"/>
    </source>
</evidence>
<protein>
    <recommendedName>
        <fullName evidence="2">glycine--tRNA ligase</fullName>
        <ecNumber evidence="2">6.1.1.14</ecNumber>
    </recommendedName>
    <alternativeName>
        <fullName evidence="7">Diadenosine tetraphosphate synthetase</fullName>
    </alternativeName>
</protein>
<evidence type="ECO:0000256" key="5">
    <source>
        <dbReference type="ARBA" id="ARBA00022840"/>
    </source>
</evidence>
<dbReference type="GO" id="GO:0005524">
    <property type="term" value="F:ATP binding"/>
    <property type="evidence" value="ECO:0007669"/>
    <property type="project" value="UniProtKB-KW"/>
</dbReference>
<dbReference type="InterPro" id="IPR004154">
    <property type="entry name" value="Anticodon-bd"/>
</dbReference>